<sequence length="77" mass="8442">MAARRSVIGPIVLMLVVFVALLAFQCTEATRVLPEDFARANNLASYSPSVLSEQARQSMSWWLQRLESGPSPKGPGH</sequence>
<dbReference type="InterPro" id="IPR040273">
    <property type="entry name" value="PIP1"/>
</dbReference>
<evidence type="ECO:0000313" key="2">
    <source>
        <dbReference type="EMBL" id="KAL3724332.1"/>
    </source>
</evidence>
<evidence type="ECO:0000256" key="1">
    <source>
        <dbReference type="SAM" id="SignalP"/>
    </source>
</evidence>
<accession>A0ABD3JAR4</accession>
<feature type="signal peptide" evidence="1">
    <location>
        <begin position="1"/>
        <end position="29"/>
    </location>
</feature>
<evidence type="ECO:0000313" key="3">
    <source>
        <dbReference type="Proteomes" id="UP001634007"/>
    </source>
</evidence>
<dbReference type="EMBL" id="JBJKBG010000008">
    <property type="protein sequence ID" value="KAL3724332.1"/>
    <property type="molecule type" value="Genomic_DNA"/>
</dbReference>
<dbReference type="PANTHER" id="PTHR37245">
    <property type="entry name" value="PAMP-INDUCED SECRETED PEPTIDE 1"/>
    <property type="match status" value="1"/>
</dbReference>
<evidence type="ECO:0008006" key="4">
    <source>
        <dbReference type="Google" id="ProtNLM"/>
    </source>
</evidence>
<reference evidence="2 3" key="1">
    <citation type="submission" date="2024-11" db="EMBL/GenBank/DDBJ databases">
        <title>Chromosome-level genome assembly of Eucalyptus globulus Labill. provides insights into its genome evolution.</title>
        <authorList>
            <person name="Li X."/>
        </authorList>
    </citation>
    <scope>NUCLEOTIDE SEQUENCE [LARGE SCALE GENOMIC DNA]</scope>
    <source>
        <strain evidence="2">CL2024</strain>
        <tissue evidence="2">Fresh tender leaves</tissue>
    </source>
</reference>
<keyword evidence="3" id="KW-1185">Reference proteome</keyword>
<keyword evidence="1" id="KW-0732">Signal</keyword>
<gene>
    <name evidence="2" type="ORF">ACJRO7_029495</name>
</gene>
<dbReference type="PANTHER" id="PTHR37245:SF4">
    <property type="entry name" value="PAMP-INDUCED SECRETED PEPTIDE 1"/>
    <property type="match status" value="1"/>
</dbReference>
<comment type="caution">
    <text evidence="2">The sequence shown here is derived from an EMBL/GenBank/DDBJ whole genome shotgun (WGS) entry which is preliminary data.</text>
</comment>
<proteinExistence type="predicted"/>
<name>A0ABD3JAR4_EUCGL</name>
<organism evidence="2 3">
    <name type="scientific">Eucalyptus globulus</name>
    <name type="common">Tasmanian blue gum</name>
    <dbReference type="NCBI Taxonomy" id="34317"/>
    <lineage>
        <taxon>Eukaryota</taxon>
        <taxon>Viridiplantae</taxon>
        <taxon>Streptophyta</taxon>
        <taxon>Embryophyta</taxon>
        <taxon>Tracheophyta</taxon>
        <taxon>Spermatophyta</taxon>
        <taxon>Magnoliopsida</taxon>
        <taxon>eudicotyledons</taxon>
        <taxon>Gunneridae</taxon>
        <taxon>Pentapetalae</taxon>
        <taxon>rosids</taxon>
        <taxon>malvids</taxon>
        <taxon>Myrtales</taxon>
        <taxon>Myrtaceae</taxon>
        <taxon>Myrtoideae</taxon>
        <taxon>Eucalypteae</taxon>
        <taxon>Eucalyptus</taxon>
    </lineage>
</organism>
<dbReference type="AlphaFoldDB" id="A0ABD3JAR4"/>
<feature type="chain" id="PRO_5044795183" description="Transmembrane protein" evidence="1">
    <location>
        <begin position="30"/>
        <end position="77"/>
    </location>
</feature>
<dbReference type="Proteomes" id="UP001634007">
    <property type="component" value="Unassembled WGS sequence"/>
</dbReference>
<protein>
    <recommendedName>
        <fullName evidence="4">Transmembrane protein</fullName>
    </recommendedName>
</protein>